<dbReference type="Proteomes" id="UP000887566">
    <property type="component" value="Unplaced"/>
</dbReference>
<evidence type="ECO:0000313" key="3">
    <source>
        <dbReference type="WBParaSite" id="PSAMB.scaffold560size47201.g6977.t1"/>
    </source>
</evidence>
<organism evidence="2 3">
    <name type="scientific">Plectus sambesii</name>
    <dbReference type="NCBI Taxonomy" id="2011161"/>
    <lineage>
        <taxon>Eukaryota</taxon>
        <taxon>Metazoa</taxon>
        <taxon>Ecdysozoa</taxon>
        <taxon>Nematoda</taxon>
        <taxon>Chromadorea</taxon>
        <taxon>Plectida</taxon>
        <taxon>Plectina</taxon>
        <taxon>Plectoidea</taxon>
        <taxon>Plectidae</taxon>
        <taxon>Plectus</taxon>
    </lineage>
</organism>
<dbReference type="WBParaSite" id="PSAMB.scaffold6722size8907.g28975.t1">
    <property type="protein sequence ID" value="PSAMB.scaffold6722size8907.g28975.t1"/>
    <property type="gene ID" value="PSAMB.scaffold6722size8907.g28975"/>
</dbReference>
<reference evidence="3 4" key="1">
    <citation type="submission" date="2022-11" db="UniProtKB">
        <authorList>
            <consortium name="WormBaseParasite"/>
        </authorList>
    </citation>
    <scope>IDENTIFICATION</scope>
</reference>
<sequence length="123" mass="13590">MSENEEHVKVSSVIEATVLDYREKVVILHGFSKDNVERDMARLKARKNSSNANGLSVTSKVHNSSSSAEEDEDDGDEAGGRVLSLRKKTPEKTWCVFMASANQKKPPQGKSQTFHLQTTIDAV</sequence>
<keyword evidence="2" id="KW-1185">Reference proteome</keyword>
<protein>
    <submittedName>
        <fullName evidence="3 4">Uncharacterized protein</fullName>
    </submittedName>
</protein>
<proteinExistence type="predicted"/>
<feature type="region of interest" description="Disordered" evidence="1">
    <location>
        <begin position="101"/>
        <end position="123"/>
    </location>
</feature>
<accession>A0A914X197</accession>
<evidence type="ECO:0000256" key="1">
    <source>
        <dbReference type="SAM" id="MobiDB-lite"/>
    </source>
</evidence>
<feature type="region of interest" description="Disordered" evidence="1">
    <location>
        <begin position="42"/>
        <end position="85"/>
    </location>
</feature>
<dbReference type="AlphaFoldDB" id="A0A914X197"/>
<dbReference type="WBParaSite" id="PSAMB.scaffold560size47201.g6977.t1">
    <property type="protein sequence ID" value="PSAMB.scaffold560size47201.g6977.t1"/>
    <property type="gene ID" value="PSAMB.scaffold560size47201.g6977"/>
</dbReference>
<evidence type="ECO:0000313" key="4">
    <source>
        <dbReference type="WBParaSite" id="PSAMB.scaffold6722size8907.g28975.t1"/>
    </source>
</evidence>
<feature type="compositionally biased region" description="Low complexity" evidence="1">
    <location>
        <begin position="56"/>
        <end position="67"/>
    </location>
</feature>
<feature type="compositionally biased region" description="Acidic residues" evidence="1">
    <location>
        <begin position="68"/>
        <end position="77"/>
    </location>
</feature>
<evidence type="ECO:0000313" key="2">
    <source>
        <dbReference type="Proteomes" id="UP000887566"/>
    </source>
</evidence>
<name>A0A914X197_9BILA</name>